<dbReference type="PANTHER" id="PTHR11686">
    <property type="entry name" value="GAMMA GLUTAMYL TRANSPEPTIDASE"/>
    <property type="match status" value="1"/>
</dbReference>
<dbReference type="PRINTS" id="PR01210">
    <property type="entry name" value="GGTRANSPTASE"/>
</dbReference>
<dbReference type="InterPro" id="IPR000101">
    <property type="entry name" value="GGT_peptidase"/>
</dbReference>
<dbReference type="Proteomes" id="UP001338125">
    <property type="component" value="Unassembled WGS sequence"/>
</dbReference>
<protein>
    <submittedName>
        <fullName evidence="1">Glutathione hydrolase proenzyme</fullName>
    </submittedName>
</protein>
<accession>A0ABR0T013</accession>
<dbReference type="PANTHER" id="PTHR11686:SF62">
    <property type="entry name" value="GLUTATHIONE HYDROLASE"/>
    <property type="match status" value="1"/>
</dbReference>
<evidence type="ECO:0000313" key="2">
    <source>
        <dbReference type="Proteomes" id="UP001338125"/>
    </source>
</evidence>
<evidence type="ECO:0000313" key="1">
    <source>
        <dbReference type="EMBL" id="KAK5997306.1"/>
    </source>
</evidence>
<dbReference type="Pfam" id="PF01019">
    <property type="entry name" value="G_glu_transpept"/>
    <property type="match status" value="1"/>
</dbReference>
<dbReference type="InterPro" id="IPR043138">
    <property type="entry name" value="GGT_lsub"/>
</dbReference>
<name>A0ABR0T013_9HYPO</name>
<keyword evidence="2" id="KW-1185">Reference proteome</keyword>
<comment type="caution">
    <text evidence="1">The sequence shown here is derived from an EMBL/GenBank/DDBJ whole genome shotgun (WGS) entry which is preliminary data.</text>
</comment>
<dbReference type="Gene3D" id="3.60.20.40">
    <property type="match status" value="1"/>
</dbReference>
<proteinExistence type="predicted"/>
<dbReference type="EMBL" id="JAVFKD010000002">
    <property type="protein sequence ID" value="KAK5997306.1"/>
    <property type="molecule type" value="Genomic_DNA"/>
</dbReference>
<organism evidence="1 2">
    <name type="scientific">Cladobotryum mycophilum</name>
    <dbReference type="NCBI Taxonomy" id="491253"/>
    <lineage>
        <taxon>Eukaryota</taxon>
        <taxon>Fungi</taxon>
        <taxon>Dikarya</taxon>
        <taxon>Ascomycota</taxon>
        <taxon>Pezizomycotina</taxon>
        <taxon>Sordariomycetes</taxon>
        <taxon>Hypocreomycetidae</taxon>
        <taxon>Hypocreales</taxon>
        <taxon>Hypocreaceae</taxon>
        <taxon>Cladobotryum</taxon>
    </lineage>
</organism>
<gene>
    <name evidence="1" type="ORF">PT974_02661</name>
</gene>
<sequence>MEQFKAEDWADPNLSIHRFTEAMRFAYGSRTQLGDPEFLDNDVEAFETEMLDEEHVKAIVKRITDNRSHHPSYYNPYKVYTPDDHGTSHIVTTDHSGMAVSMTTTVNLLFGAEVMEPTTGIILNNEMNDFSIPGVSNEFGFAPSEANYIRPGKRPLSSMTPIIAEFPNGTLYAAIGAAGGSRIISATAQTLWHILDHDMTAAESLAYPRMHDQLAPDRVVLEKKFSKSVGDYLKEKGHHVEWADPGSSAVQCIKRHFDGSLEAASEPRQKNSAGYTV</sequence>
<dbReference type="SUPFAM" id="SSF56235">
    <property type="entry name" value="N-terminal nucleophile aminohydrolases (Ntn hydrolases)"/>
    <property type="match status" value="1"/>
</dbReference>
<dbReference type="InterPro" id="IPR043137">
    <property type="entry name" value="GGT_ssub_C"/>
</dbReference>
<keyword evidence="1" id="KW-0378">Hydrolase</keyword>
<dbReference type="InterPro" id="IPR029055">
    <property type="entry name" value="Ntn_hydrolases_N"/>
</dbReference>
<reference evidence="1 2" key="1">
    <citation type="submission" date="2024-01" db="EMBL/GenBank/DDBJ databases">
        <title>Complete genome of Cladobotryum mycophilum ATHUM6906.</title>
        <authorList>
            <person name="Christinaki A.C."/>
            <person name="Myridakis A.I."/>
            <person name="Kouvelis V.N."/>
        </authorList>
    </citation>
    <scope>NUCLEOTIDE SEQUENCE [LARGE SCALE GENOMIC DNA]</scope>
    <source>
        <strain evidence="1 2">ATHUM6906</strain>
    </source>
</reference>
<dbReference type="GO" id="GO:0016787">
    <property type="term" value="F:hydrolase activity"/>
    <property type="evidence" value="ECO:0007669"/>
    <property type="project" value="UniProtKB-KW"/>
</dbReference>
<dbReference type="Gene3D" id="1.10.246.130">
    <property type="match status" value="1"/>
</dbReference>